<dbReference type="InterPro" id="IPR021938">
    <property type="entry name" value="DUF3553"/>
</dbReference>
<evidence type="ECO:0008006" key="3">
    <source>
        <dbReference type="Google" id="ProtNLM"/>
    </source>
</evidence>
<sequence>MDYQVGDRVKHPKKPEWGLGEIRAIDSSIVTIQFVEVGEKKLSLQYVDLQRIQGEESVNLRLDALVQEKKNPDTKKYKIGRIPEMTAQRNIKTWSIVAQKLAEVSVANYYQLVSWAKGHDDGGGGGGFIDYCITNGWLVPAPTEPVHSSSGNSPGGAASQNFAAELKDAGPEAVKTASATADDSVLAGYIHGFFGYGSLAAPIWFVGMEEGVGDESLEDRLNAWRNLGEGSLLDIRAFHERIGETRWFSMMPRIQKTWRRLISISLAYLDEARDKEDIRMYQRARLATATEALLELMPLPHQKLPDWSHKNLFSSKADYLHQLAPHRVAWLKRQIAEHSPKAVVMYGVTPPYPDYWESIAGGPLELSKQGWFSLQSGQTIFIACQHPVSYGVMDDYFSSIGAFIREGCG</sequence>
<accession>A0ABZ0S8X5</accession>
<name>A0ABZ0S8X5_9GAMM</name>
<dbReference type="EMBL" id="CP121472">
    <property type="protein sequence ID" value="WPL17372.1"/>
    <property type="molecule type" value="Genomic_DNA"/>
</dbReference>
<dbReference type="Proteomes" id="UP001432180">
    <property type="component" value="Chromosome"/>
</dbReference>
<proteinExistence type="predicted"/>
<dbReference type="Pfam" id="PF12073">
    <property type="entry name" value="DUF3553"/>
    <property type="match status" value="1"/>
</dbReference>
<protein>
    <recommendedName>
        <fullName evidence="3">DUF3553 domain-containing protein</fullName>
    </recommendedName>
</protein>
<organism evidence="1 2">
    <name type="scientific">Thiorhodovibrio winogradskyi</name>
    <dbReference type="NCBI Taxonomy" id="77007"/>
    <lineage>
        <taxon>Bacteria</taxon>
        <taxon>Pseudomonadati</taxon>
        <taxon>Pseudomonadota</taxon>
        <taxon>Gammaproteobacteria</taxon>
        <taxon>Chromatiales</taxon>
        <taxon>Chromatiaceae</taxon>
        <taxon>Thiorhodovibrio</taxon>
    </lineage>
</organism>
<gene>
    <name evidence="1" type="ORF">Thiowin_02379</name>
</gene>
<evidence type="ECO:0000313" key="2">
    <source>
        <dbReference type="Proteomes" id="UP001432180"/>
    </source>
</evidence>
<reference evidence="1 2" key="1">
    <citation type="journal article" date="2023" name="Microorganisms">
        <title>Thiorhodovibrio frisius and Trv. litoralis spp. nov., Two Novel Members from a Clade of Fastidious Purple Sulfur Bacteria That Exhibit Unique Red-Shifted Light-Harvesting Capabilities.</title>
        <authorList>
            <person name="Methner A."/>
            <person name="Kuzyk S.B."/>
            <person name="Petersen J."/>
            <person name="Bauer S."/>
            <person name="Brinkmann H."/>
            <person name="Sichau K."/>
            <person name="Wanner G."/>
            <person name="Wolf J."/>
            <person name="Neumann-Schaal M."/>
            <person name="Henke P."/>
            <person name="Tank M."/>
            <person name="Sproer C."/>
            <person name="Bunk B."/>
            <person name="Overmann J."/>
        </authorList>
    </citation>
    <scope>NUCLEOTIDE SEQUENCE [LARGE SCALE GENOMIC DNA]</scope>
    <source>
        <strain evidence="1 2">DSM 6702</strain>
    </source>
</reference>
<dbReference type="RefSeq" id="WP_328987881.1">
    <property type="nucleotide sequence ID" value="NZ_CP121472.1"/>
</dbReference>
<keyword evidence="2" id="KW-1185">Reference proteome</keyword>
<evidence type="ECO:0000313" key="1">
    <source>
        <dbReference type="EMBL" id="WPL17372.1"/>
    </source>
</evidence>